<reference evidence="2" key="1">
    <citation type="journal article" date="2021" name="PeerJ">
        <title>Extensive microbial diversity within the chicken gut microbiome revealed by metagenomics and culture.</title>
        <authorList>
            <person name="Gilroy R."/>
            <person name="Ravi A."/>
            <person name="Getino M."/>
            <person name="Pursley I."/>
            <person name="Horton D.L."/>
            <person name="Alikhan N.F."/>
            <person name="Baker D."/>
            <person name="Gharbi K."/>
            <person name="Hall N."/>
            <person name="Watson M."/>
            <person name="Adriaenssens E.M."/>
            <person name="Foster-Nyarko E."/>
            <person name="Jarju S."/>
            <person name="Secka A."/>
            <person name="Antonio M."/>
            <person name="Oren A."/>
            <person name="Chaudhuri R.R."/>
            <person name="La Ragione R."/>
            <person name="Hildebrand F."/>
            <person name="Pallen M.J."/>
        </authorList>
    </citation>
    <scope>NUCLEOTIDE SEQUENCE</scope>
    <source>
        <strain evidence="2">CHK135-1449</strain>
    </source>
</reference>
<dbReference type="PROSITE" id="PS51782">
    <property type="entry name" value="LYSM"/>
    <property type="match status" value="1"/>
</dbReference>
<dbReference type="SUPFAM" id="SSF54106">
    <property type="entry name" value="LysM domain"/>
    <property type="match status" value="1"/>
</dbReference>
<dbReference type="InterPro" id="IPR036779">
    <property type="entry name" value="LysM_dom_sf"/>
</dbReference>
<accession>A0A9D2ZYU0</accession>
<comment type="caution">
    <text evidence="2">The sequence shown here is derived from an EMBL/GenBank/DDBJ whole genome shotgun (WGS) entry which is preliminary data.</text>
</comment>
<name>A0A9D2ZYU0_ACILW</name>
<dbReference type="CDD" id="cd00118">
    <property type="entry name" value="LysM"/>
    <property type="match status" value="1"/>
</dbReference>
<dbReference type="AlphaFoldDB" id="A0A9D2ZYU0"/>
<evidence type="ECO:0000259" key="1">
    <source>
        <dbReference type="PROSITE" id="PS51782"/>
    </source>
</evidence>
<dbReference type="Proteomes" id="UP000787156">
    <property type="component" value="Unassembled WGS sequence"/>
</dbReference>
<proteinExistence type="predicted"/>
<dbReference type="SUPFAM" id="SSF53955">
    <property type="entry name" value="Lysozyme-like"/>
    <property type="match status" value="1"/>
</dbReference>
<feature type="domain" description="LysM" evidence="1">
    <location>
        <begin position="2"/>
        <end position="48"/>
    </location>
</feature>
<sequence>MNYYIVKDRDTLWGISKKFNVTVKRLAEINDLSGSSIHKIRIGQKIYINKIAAELILKIILLDLSFKPISKGIVRLEYDGKSKEVTFKDGIINNIEILDHSKGLKVYYKNIKDDFDLIAHHKTLPIGKKVLRLTSRQMKVAGTHYPQSGIVQHTIDEIKKSLKNLAKPLVKGGSEKADTSQSSMILPEPINDQKRTDSGNSTHIIASQFTEENFILNTVNNKYRKFVIDASKRHGFTPHSLAALIHAEAAKKSNGEWDSKSFNASTNAAGLTQFLKGTWLEICKNKKSLIGQYASNNKHLTEKQLLNLRFDPEFSIDAAATYAVVNFKWSKLPYQKLTEPSSIAKFAYLLHHEGAGGARSFVNNSFSPERAKLLLLAQFGNKGKQNALEYLKRYKNDAKAAYGTWLRVYIDAHINIYDYVLDKSKTSGVNLSLDETIKILSGQTFSPTPTPTP</sequence>
<dbReference type="EMBL" id="DYWX01000076">
    <property type="protein sequence ID" value="HJF28051.1"/>
    <property type="molecule type" value="Genomic_DNA"/>
</dbReference>
<dbReference type="Gene3D" id="1.10.530.10">
    <property type="match status" value="1"/>
</dbReference>
<organism evidence="2 3">
    <name type="scientific">Acinetobacter lwoffii</name>
    <dbReference type="NCBI Taxonomy" id="28090"/>
    <lineage>
        <taxon>Bacteria</taxon>
        <taxon>Pseudomonadati</taxon>
        <taxon>Pseudomonadota</taxon>
        <taxon>Gammaproteobacteria</taxon>
        <taxon>Moraxellales</taxon>
        <taxon>Moraxellaceae</taxon>
        <taxon>Acinetobacter</taxon>
    </lineage>
</organism>
<dbReference type="Gene3D" id="3.10.350.10">
    <property type="entry name" value="LysM domain"/>
    <property type="match status" value="1"/>
</dbReference>
<reference evidence="2" key="2">
    <citation type="submission" date="2021-09" db="EMBL/GenBank/DDBJ databases">
        <authorList>
            <person name="Gilroy R."/>
        </authorList>
    </citation>
    <scope>NUCLEOTIDE SEQUENCE</scope>
    <source>
        <strain evidence="2">CHK135-1449</strain>
    </source>
</reference>
<evidence type="ECO:0000313" key="2">
    <source>
        <dbReference type="EMBL" id="HJF28051.1"/>
    </source>
</evidence>
<protein>
    <submittedName>
        <fullName evidence="2">LysM peptidoglycan-binding domain-containing protein</fullName>
    </submittedName>
</protein>
<dbReference type="InterPro" id="IPR023346">
    <property type="entry name" value="Lysozyme-like_dom_sf"/>
</dbReference>
<dbReference type="SMART" id="SM00257">
    <property type="entry name" value="LysM"/>
    <property type="match status" value="1"/>
</dbReference>
<dbReference type="InterPro" id="IPR018392">
    <property type="entry name" value="LysM"/>
</dbReference>
<evidence type="ECO:0000313" key="3">
    <source>
        <dbReference type="Proteomes" id="UP000787156"/>
    </source>
</evidence>
<dbReference type="Pfam" id="PF01476">
    <property type="entry name" value="LysM"/>
    <property type="match status" value="1"/>
</dbReference>
<gene>
    <name evidence="2" type="ORF">K8V79_07365</name>
</gene>
<feature type="non-terminal residue" evidence="2">
    <location>
        <position position="453"/>
    </location>
</feature>